<sequence>MAALFAERHRRLAEAMDRCGAWPGRSPWVREAMDAVPRHLFAPDRLWRPDGGVFAPVDREVDVCRWAEAVYPDPETPTVTQVVAGREAAGLPCQGVVADMLDALGPKPGQRVLELGTGTGWTAALLAHRTGPDRVTSVEVDAGLASAAQKRLETAGVRVAVELGDGTAGHPRSAPYDGVIAAYAVDRIPWAWVAQTRPGGRIVTPWGRLGHVALTVAGDGRSASGWVRGLARFPPARGTRPALEDFALLRAARPECAERSWERDPGALREDRHLRFALRVALPDVRIAARADGPGEVTAQLHDGRSSWATLSVRPGQAPTALQGGPRRLADELEQAWDGWLEAGSPDLHEFGLTVESADCQYAWALDQETGPRWLLS</sequence>
<evidence type="ECO:0000256" key="11">
    <source>
        <dbReference type="ARBA" id="ARBA00031350"/>
    </source>
</evidence>
<comment type="similarity">
    <text evidence="2">Belongs to the methyltransferase superfamily. L-isoaspartyl/D-aspartyl protein methyltransferase family.</text>
</comment>
<dbReference type="GO" id="GO:0008168">
    <property type="term" value="F:methyltransferase activity"/>
    <property type="evidence" value="ECO:0007669"/>
    <property type="project" value="UniProtKB-KW"/>
</dbReference>
<dbReference type="GO" id="GO:0032259">
    <property type="term" value="P:methylation"/>
    <property type="evidence" value="ECO:0007669"/>
    <property type="project" value="UniProtKB-KW"/>
</dbReference>
<dbReference type="RefSeq" id="WP_344471306.1">
    <property type="nucleotide sequence ID" value="NZ_BAAASB010000001.1"/>
</dbReference>
<keyword evidence="5" id="KW-0963">Cytoplasm</keyword>
<name>A0ABW0ATP8_9ACTN</name>
<protein>
    <recommendedName>
        <fullName evidence="4">Protein-L-isoaspartate O-methyltransferase</fullName>
        <ecNumber evidence="3">2.1.1.77</ecNumber>
    </recommendedName>
    <alternativeName>
        <fullName evidence="11">L-isoaspartyl protein carboxyl methyltransferase</fullName>
    </alternativeName>
    <alternativeName>
        <fullName evidence="9">Protein L-isoaspartyl methyltransferase</fullName>
    </alternativeName>
    <alternativeName>
        <fullName evidence="10">Protein-beta-aspartate methyltransferase</fullName>
    </alternativeName>
</protein>
<dbReference type="PANTHER" id="PTHR11579:SF0">
    <property type="entry name" value="PROTEIN-L-ISOASPARTATE(D-ASPARTATE) O-METHYLTRANSFERASE"/>
    <property type="match status" value="1"/>
</dbReference>
<evidence type="ECO:0000313" key="12">
    <source>
        <dbReference type="EMBL" id="MFC5155859.1"/>
    </source>
</evidence>
<evidence type="ECO:0000256" key="2">
    <source>
        <dbReference type="ARBA" id="ARBA00005369"/>
    </source>
</evidence>
<dbReference type="EC" id="2.1.1.77" evidence="3"/>
<comment type="caution">
    <text evidence="12">The sequence shown here is derived from an EMBL/GenBank/DDBJ whole genome shotgun (WGS) entry which is preliminary data.</text>
</comment>
<comment type="subcellular location">
    <subcellularLocation>
        <location evidence="1">Cytoplasm</location>
    </subcellularLocation>
</comment>
<dbReference type="EMBL" id="JBHSKP010000026">
    <property type="protein sequence ID" value="MFC5155859.1"/>
    <property type="molecule type" value="Genomic_DNA"/>
</dbReference>
<keyword evidence="13" id="KW-1185">Reference proteome</keyword>
<evidence type="ECO:0000256" key="7">
    <source>
        <dbReference type="ARBA" id="ARBA00022679"/>
    </source>
</evidence>
<dbReference type="Pfam" id="PF01135">
    <property type="entry name" value="PCMT"/>
    <property type="match status" value="1"/>
</dbReference>
<dbReference type="PANTHER" id="PTHR11579">
    <property type="entry name" value="PROTEIN-L-ISOASPARTATE O-METHYLTRANSFERASE"/>
    <property type="match status" value="1"/>
</dbReference>
<evidence type="ECO:0000256" key="6">
    <source>
        <dbReference type="ARBA" id="ARBA00022603"/>
    </source>
</evidence>
<dbReference type="Proteomes" id="UP001596160">
    <property type="component" value="Unassembled WGS sequence"/>
</dbReference>
<evidence type="ECO:0000256" key="8">
    <source>
        <dbReference type="ARBA" id="ARBA00022691"/>
    </source>
</evidence>
<dbReference type="InterPro" id="IPR029063">
    <property type="entry name" value="SAM-dependent_MTases_sf"/>
</dbReference>
<keyword evidence="6 12" id="KW-0489">Methyltransferase</keyword>
<accession>A0ABW0ATP8</accession>
<evidence type="ECO:0000256" key="4">
    <source>
        <dbReference type="ARBA" id="ARBA00013346"/>
    </source>
</evidence>
<evidence type="ECO:0000256" key="10">
    <source>
        <dbReference type="ARBA" id="ARBA00031323"/>
    </source>
</evidence>
<keyword evidence="7" id="KW-0808">Transferase</keyword>
<dbReference type="InterPro" id="IPR000682">
    <property type="entry name" value="PCMT"/>
</dbReference>
<dbReference type="CDD" id="cd02440">
    <property type="entry name" value="AdoMet_MTases"/>
    <property type="match status" value="1"/>
</dbReference>
<evidence type="ECO:0000256" key="3">
    <source>
        <dbReference type="ARBA" id="ARBA00011890"/>
    </source>
</evidence>
<organism evidence="12 13">
    <name type="scientific">Streptomyces amakusaensis</name>
    <dbReference type="NCBI Taxonomy" id="67271"/>
    <lineage>
        <taxon>Bacteria</taxon>
        <taxon>Bacillati</taxon>
        <taxon>Actinomycetota</taxon>
        <taxon>Actinomycetes</taxon>
        <taxon>Kitasatosporales</taxon>
        <taxon>Streptomycetaceae</taxon>
        <taxon>Streptomyces</taxon>
    </lineage>
</organism>
<dbReference type="SUPFAM" id="SSF53335">
    <property type="entry name" value="S-adenosyl-L-methionine-dependent methyltransferases"/>
    <property type="match status" value="1"/>
</dbReference>
<evidence type="ECO:0000313" key="13">
    <source>
        <dbReference type="Proteomes" id="UP001596160"/>
    </source>
</evidence>
<proteinExistence type="inferred from homology"/>
<dbReference type="Gene3D" id="3.40.50.150">
    <property type="entry name" value="Vaccinia Virus protein VP39"/>
    <property type="match status" value="1"/>
</dbReference>
<evidence type="ECO:0000256" key="5">
    <source>
        <dbReference type="ARBA" id="ARBA00022490"/>
    </source>
</evidence>
<evidence type="ECO:0000256" key="1">
    <source>
        <dbReference type="ARBA" id="ARBA00004496"/>
    </source>
</evidence>
<evidence type="ECO:0000256" key="9">
    <source>
        <dbReference type="ARBA" id="ARBA00030757"/>
    </source>
</evidence>
<gene>
    <name evidence="12" type="ORF">ACFPRH_29520</name>
</gene>
<reference evidence="13" key="1">
    <citation type="journal article" date="2019" name="Int. J. Syst. Evol. Microbiol.">
        <title>The Global Catalogue of Microorganisms (GCM) 10K type strain sequencing project: providing services to taxonomists for standard genome sequencing and annotation.</title>
        <authorList>
            <consortium name="The Broad Institute Genomics Platform"/>
            <consortium name="The Broad Institute Genome Sequencing Center for Infectious Disease"/>
            <person name="Wu L."/>
            <person name="Ma J."/>
        </authorList>
    </citation>
    <scope>NUCLEOTIDE SEQUENCE [LARGE SCALE GENOMIC DNA]</scope>
    <source>
        <strain evidence="13">PCU 266</strain>
    </source>
</reference>
<keyword evidence="8" id="KW-0949">S-adenosyl-L-methionine</keyword>